<proteinExistence type="predicted"/>
<keyword evidence="2" id="KW-1185">Reference proteome</keyword>
<accession>A0A7Z7BM05</accession>
<reference evidence="1" key="1">
    <citation type="submission" date="2016-10" db="EMBL/GenBank/DDBJ databases">
        <authorList>
            <person name="Varghese N."/>
            <person name="Submissions S."/>
        </authorList>
    </citation>
    <scope>NUCLEOTIDE SEQUENCE [LARGE SCALE GENOMIC DNA]</scope>
    <source>
        <strain evidence="1">YR281</strain>
    </source>
</reference>
<evidence type="ECO:0000313" key="1">
    <source>
        <dbReference type="EMBL" id="SDJ55530.1"/>
    </source>
</evidence>
<dbReference type="AlphaFoldDB" id="A0A7Z7BM05"/>
<sequence>MTSALTDYFEALERLKTGVPRVVPQGTRITNDAVSLEAGRGKGTIKKSRPVFADLIKAIEEATVVRSDPQDVLTGRRMSAKEAVEKYRAL</sequence>
<comment type="caution">
    <text evidence="1">The sequence shown here is derived from an EMBL/GenBank/DDBJ whole genome shotgun (WGS) entry which is preliminary data.</text>
</comment>
<organism evidence="1 2">
    <name type="scientific">Paraburkholderia steynii</name>
    <dbReference type="NCBI Taxonomy" id="1245441"/>
    <lineage>
        <taxon>Bacteria</taxon>
        <taxon>Pseudomonadati</taxon>
        <taxon>Pseudomonadota</taxon>
        <taxon>Betaproteobacteria</taxon>
        <taxon>Burkholderiales</taxon>
        <taxon>Burkholderiaceae</taxon>
        <taxon>Paraburkholderia</taxon>
    </lineage>
</organism>
<dbReference type="EMBL" id="FNDI01000062">
    <property type="protein sequence ID" value="SDJ55530.1"/>
    <property type="molecule type" value="Genomic_DNA"/>
</dbReference>
<dbReference type="RefSeq" id="WP_091790610.1">
    <property type="nucleotide sequence ID" value="NZ_FNDI01000062.1"/>
</dbReference>
<evidence type="ECO:0000313" key="2">
    <source>
        <dbReference type="Proteomes" id="UP000198900"/>
    </source>
</evidence>
<gene>
    <name evidence="1" type="ORF">SAMN04487926_16229</name>
</gene>
<dbReference type="Proteomes" id="UP000198900">
    <property type="component" value="Unassembled WGS sequence"/>
</dbReference>
<protein>
    <submittedName>
        <fullName evidence="1">Uncharacterized protein</fullName>
    </submittedName>
</protein>
<name>A0A7Z7BM05_9BURK</name>